<keyword evidence="1" id="KW-0472">Membrane</keyword>
<name>A0AA87RGK7_9MICO</name>
<protein>
    <submittedName>
        <fullName evidence="2">Uncharacterized protein</fullName>
    </submittedName>
</protein>
<gene>
    <name evidence="2" type="ORF">ABA31_06040</name>
</gene>
<dbReference type="EMBL" id="BJUU01000002">
    <property type="protein sequence ID" value="GEK79253.1"/>
    <property type="molecule type" value="Genomic_DNA"/>
</dbReference>
<feature type="transmembrane region" description="Helical" evidence="1">
    <location>
        <begin position="116"/>
        <end position="133"/>
    </location>
</feature>
<evidence type="ECO:0000256" key="1">
    <source>
        <dbReference type="SAM" id="Phobius"/>
    </source>
</evidence>
<feature type="transmembrane region" description="Helical" evidence="1">
    <location>
        <begin position="140"/>
        <end position="159"/>
    </location>
</feature>
<feature type="transmembrane region" description="Helical" evidence="1">
    <location>
        <begin position="45"/>
        <end position="72"/>
    </location>
</feature>
<keyword evidence="1" id="KW-1133">Transmembrane helix</keyword>
<keyword evidence="3" id="KW-1185">Reference proteome</keyword>
<feature type="transmembrane region" description="Helical" evidence="1">
    <location>
        <begin position="84"/>
        <end position="104"/>
    </location>
</feature>
<evidence type="ECO:0000313" key="3">
    <source>
        <dbReference type="Proteomes" id="UP000321749"/>
    </source>
</evidence>
<dbReference type="AlphaFoldDB" id="A0AA87RGK7"/>
<proteinExistence type="predicted"/>
<sequence>MPDPQRRRMHEGRHRADPRRVGSSIAIVGGLVFAWSYGTDAVSEAWLLALRIVAVALAALCVWRLFLAPAALGAPATPHRFAWLLYLGSVAAMLAAIAGGRALLTGVDATHAAGSWIAVCVGLHFIPFAWAFRERMLARLGRVVAAAGIVGLALALTLGEPWGELGAVVAGVAQLTVLAGWALARR</sequence>
<organism evidence="2 3">
    <name type="scientific">Agrococcus baldri</name>
    <dbReference type="NCBI Taxonomy" id="153730"/>
    <lineage>
        <taxon>Bacteria</taxon>
        <taxon>Bacillati</taxon>
        <taxon>Actinomycetota</taxon>
        <taxon>Actinomycetes</taxon>
        <taxon>Micrococcales</taxon>
        <taxon>Microbacteriaceae</taxon>
        <taxon>Agrococcus</taxon>
    </lineage>
</organism>
<evidence type="ECO:0000313" key="2">
    <source>
        <dbReference type="EMBL" id="GEK79253.1"/>
    </source>
</evidence>
<comment type="caution">
    <text evidence="2">The sequence shown here is derived from an EMBL/GenBank/DDBJ whole genome shotgun (WGS) entry which is preliminary data.</text>
</comment>
<feature type="transmembrane region" description="Helical" evidence="1">
    <location>
        <begin position="21"/>
        <end position="39"/>
    </location>
</feature>
<accession>A0AA87RGK7</accession>
<reference evidence="2 3" key="1">
    <citation type="submission" date="2019-07" db="EMBL/GenBank/DDBJ databases">
        <title>Whole genome shotgun sequence of Agrococcus baldri NBRC 103055.</title>
        <authorList>
            <person name="Hosoyama A."/>
            <person name="Uohara A."/>
            <person name="Ohji S."/>
            <person name="Ichikawa N."/>
        </authorList>
    </citation>
    <scope>NUCLEOTIDE SEQUENCE [LARGE SCALE GENOMIC DNA]</scope>
    <source>
        <strain evidence="2 3">NBRC 103055</strain>
    </source>
</reference>
<keyword evidence="1" id="KW-0812">Transmembrane</keyword>
<dbReference type="Proteomes" id="UP000321749">
    <property type="component" value="Unassembled WGS sequence"/>
</dbReference>
<feature type="transmembrane region" description="Helical" evidence="1">
    <location>
        <begin position="165"/>
        <end position="184"/>
    </location>
</feature>